<protein>
    <submittedName>
        <fullName evidence="2">Uncharacterized protein</fullName>
    </submittedName>
</protein>
<feature type="chain" id="PRO_5046151775" evidence="1">
    <location>
        <begin position="19"/>
        <end position="210"/>
    </location>
</feature>
<comment type="caution">
    <text evidence="2">The sequence shown here is derived from an EMBL/GenBank/DDBJ whole genome shotgun (WGS) entry which is preliminary data.</text>
</comment>
<gene>
    <name evidence="2" type="ORF">K1Y79_10555</name>
</gene>
<keyword evidence="3" id="KW-1185">Reference proteome</keyword>
<evidence type="ECO:0000256" key="1">
    <source>
        <dbReference type="SAM" id="SignalP"/>
    </source>
</evidence>
<keyword evidence="1" id="KW-0732">Signal</keyword>
<sequence>MKIFIIYLCISLPMLAFAQPCPQIVQKSGFVVIRQSKTYDTEPPYIRNGVVEYPPVEPNVHRIIDFIPSDSVTTDRPLSYWIERGETFPAAYVLYHEYAVRWLVQRKCGLRFDAIDLDDNPIRPKVGKNGVPLYEIAGVKNDRLYYIIYYLDALWYKILLTPQDKKHMMFQKYSMLPQEGDSPCFSLLKILDYHADAQFHDKRLIEYKLP</sequence>
<dbReference type="EMBL" id="JAICCF010000002">
    <property type="protein sequence ID" value="MBW8684770.1"/>
    <property type="molecule type" value="Genomic_DNA"/>
</dbReference>
<evidence type="ECO:0000313" key="3">
    <source>
        <dbReference type="Proteomes" id="UP000812961"/>
    </source>
</evidence>
<reference evidence="2 3" key="1">
    <citation type="submission" date="2021-08" db="EMBL/GenBank/DDBJ databases">
        <title>The genome sequence of Chitinophaga sp. B61.</title>
        <authorList>
            <person name="Zhang X."/>
        </authorList>
    </citation>
    <scope>NUCLEOTIDE SEQUENCE [LARGE SCALE GENOMIC DNA]</scope>
    <source>
        <strain evidence="2 3">B61</strain>
    </source>
</reference>
<feature type="signal peptide" evidence="1">
    <location>
        <begin position="1"/>
        <end position="18"/>
    </location>
</feature>
<accession>A0ABS7GC98</accession>
<proteinExistence type="predicted"/>
<name>A0ABS7GC98_9BACT</name>
<evidence type="ECO:0000313" key="2">
    <source>
        <dbReference type="EMBL" id="MBW8684770.1"/>
    </source>
</evidence>
<dbReference type="RefSeq" id="WP_220249983.1">
    <property type="nucleotide sequence ID" value="NZ_JAICCF010000002.1"/>
</dbReference>
<organism evidence="2 3">
    <name type="scientific">Chitinophaga rhizophila</name>
    <dbReference type="NCBI Taxonomy" id="2866212"/>
    <lineage>
        <taxon>Bacteria</taxon>
        <taxon>Pseudomonadati</taxon>
        <taxon>Bacteroidota</taxon>
        <taxon>Chitinophagia</taxon>
        <taxon>Chitinophagales</taxon>
        <taxon>Chitinophagaceae</taxon>
        <taxon>Chitinophaga</taxon>
    </lineage>
</organism>
<dbReference type="Proteomes" id="UP000812961">
    <property type="component" value="Unassembled WGS sequence"/>
</dbReference>